<dbReference type="CDD" id="cd08021">
    <property type="entry name" value="M20_Acy1_YhaA-like"/>
    <property type="match status" value="1"/>
</dbReference>
<gene>
    <name evidence="2" type="ORF">ACFSW5_12470</name>
</gene>
<dbReference type="SUPFAM" id="SSF55031">
    <property type="entry name" value="Bacterial exopeptidase dimerisation domain"/>
    <property type="match status" value="1"/>
</dbReference>
<feature type="domain" description="Peptidase M20 dimerisation" evidence="1">
    <location>
        <begin position="190"/>
        <end position="284"/>
    </location>
</feature>
<dbReference type="Gene3D" id="3.40.630.10">
    <property type="entry name" value="Zn peptidases"/>
    <property type="match status" value="1"/>
</dbReference>
<evidence type="ECO:0000313" key="2">
    <source>
        <dbReference type="EMBL" id="MFD2661066.1"/>
    </source>
</evidence>
<dbReference type="Pfam" id="PF01546">
    <property type="entry name" value="Peptidase_M20"/>
    <property type="match status" value="1"/>
</dbReference>
<accession>A0ABW5QXA6</accession>
<dbReference type="Proteomes" id="UP001597493">
    <property type="component" value="Unassembled WGS sequence"/>
</dbReference>
<evidence type="ECO:0000313" key="3">
    <source>
        <dbReference type="Proteomes" id="UP001597493"/>
    </source>
</evidence>
<dbReference type="InterPro" id="IPR011650">
    <property type="entry name" value="Peptidase_M20_dimer"/>
</dbReference>
<dbReference type="PANTHER" id="PTHR11014">
    <property type="entry name" value="PEPTIDASE M20 FAMILY MEMBER"/>
    <property type="match status" value="1"/>
</dbReference>
<dbReference type="NCBIfam" id="TIGR01891">
    <property type="entry name" value="amidohydrolases"/>
    <property type="match status" value="1"/>
</dbReference>
<dbReference type="InterPro" id="IPR017439">
    <property type="entry name" value="Amidohydrolase"/>
</dbReference>
<protein>
    <submittedName>
        <fullName evidence="2">M20 family metallopeptidase</fullName>
    </submittedName>
</protein>
<comment type="caution">
    <text evidence="2">The sequence shown here is derived from an EMBL/GenBank/DDBJ whole genome shotgun (WGS) entry which is preliminary data.</text>
</comment>
<sequence>MSGTNGERREELKRLYPDMVKWRRHLHRHPELSYQESETSRFVAERLEAIRCEVRKVEGGFGLIASIKGDRPGPVVALRADMDALPIQDEKSCEYKSTVPGVMHACGHDGHTATLLAVASYYQKHKGQLAGERRLLFQPAEETTPGGAVGMIEDGALEGADAIYGVHLWTPLPYGLVSSKAGPFMAAADEFTIELAGRGGHGGMPHETVDTIVIGAQLVQSLQSIVSRSVNPLHSAVVTVGSFHAGTANNVIAETCELKGTVRTFDEQTRKLIHERIAGIIRHTCEMHGARHTFDLRIGYPPVVNDEREAARFFEVAASLFGQEGVIPSDAIMVAEDFSYYLEKVPGCFMFVGAGNDQLGATYAHHHPKFDFDERAMEKAADLLIGMAEHYAANGK</sequence>
<dbReference type="InterPro" id="IPR002933">
    <property type="entry name" value="Peptidase_M20"/>
</dbReference>
<dbReference type="PIRSF" id="PIRSF005962">
    <property type="entry name" value="Pept_M20D_amidohydro"/>
    <property type="match status" value="1"/>
</dbReference>
<dbReference type="InterPro" id="IPR036264">
    <property type="entry name" value="Bact_exopeptidase_dim_dom"/>
</dbReference>
<dbReference type="RefSeq" id="WP_379273381.1">
    <property type="nucleotide sequence ID" value="NZ_JBHUGT010000024.1"/>
</dbReference>
<dbReference type="Gene3D" id="3.30.70.360">
    <property type="match status" value="1"/>
</dbReference>
<proteinExistence type="predicted"/>
<dbReference type="Pfam" id="PF07687">
    <property type="entry name" value="M20_dimer"/>
    <property type="match status" value="1"/>
</dbReference>
<dbReference type="EMBL" id="JBHUMY010000012">
    <property type="protein sequence ID" value="MFD2661066.1"/>
    <property type="molecule type" value="Genomic_DNA"/>
</dbReference>
<organism evidence="2 3">
    <name type="scientific">Paenibacillus thailandensis</name>
    <dbReference type="NCBI Taxonomy" id="393250"/>
    <lineage>
        <taxon>Bacteria</taxon>
        <taxon>Bacillati</taxon>
        <taxon>Bacillota</taxon>
        <taxon>Bacilli</taxon>
        <taxon>Bacillales</taxon>
        <taxon>Paenibacillaceae</taxon>
        <taxon>Paenibacillus</taxon>
    </lineage>
</organism>
<dbReference type="PANTHER" id="PTHR11014:SF63">
    <property type="entry name" value="METALLOPEPTIDASE, PUTATIVE (AFU_ORTHOLOGUE AFUA_6G09600)-RELATED"/>
    <property type="match status" value="1"/>
</dbReference>
<name>A0ABW5QXA6_9BACL</name>
<keyword evidence="3" id="KW-1185">Reference proteome</keyword>
<evidence type="ECO:0000259" key="1">
    <source>
        <dbReference type="Pfam" id="PF07687"/>
    </source>
</evidence>
<dbReference type="SUPFAM" id="SSF53187">
    <property type="entry name" value="Zn-dependent exopeptidases"/>
    <property type="match status" value="1"/>
</dbReference>
<reference evidence="3" key="1">
    <citation type="journal article" date="2019" name="Int. J. Syst. Evol. Microbiol.">
        <title>The Global Catalogue of Microorganisms (GCM) 10K type strain sequencing project: providing services to taxonomists for standard genome sequencing and annotation.</title>
        <authorList>
            <consortium name="The Broad Institute Genomics Platform"/>
            <consortium name="The Broad Institute Genome Sequencing Center for Infectious Disease"/>
            <person name="Wu L."/>
            <person name="Ma J."/>
        </authorList>
    </citation>
    <scope>NUCLEOTIDE SEQUENCE [LARGE SCALE GENOMIC DNA]</scope>
    <source>
        <strain evidence="3">TISTR 1827</strain>
    </source>
</reference>